<name>A0AAV6LX03_9ROSI</name>
<protein>
    <submittedName>
        <fullName evidence="1">Uncharacterized protein</fullName>
    </submittedName>
</protein>
<dbReference type="Proteomes" id="UP000685013">
    <property type="component" value="Chromosome 19"/>
</dbReference>
<keyword evidence="2" id="KW-1185">Reference proteome</keyword>
<proteinExistence type="predicted"/>
<evidence type="ECO:0000313" key="1">
    <source>
        <dbReference type="EMBL" id="KAG6571680.1"/>
    </source>
</evidence>
<dbReference type="AlphaFoldDB" id="A0AAV6LX03"/>
<organism evidence="1 2">
    <name type="scientific">Cucurbita argyrosperma subsp. sororia</name>
    <dbReference type="NCBI Taxonomy" id="37648"/>
    <lineage>
        <taxon>Eukaryota</taxon>
        <taxon>Viridiplantae</taxon>
        <taxon>Streptophyta</taxon>
        <taxon>Embryophyta</taxon>
        <taxon>Tracheophyta</taxon>
        <taxon>Spermatophyta</taxon>
        <taxon>Magnoliopsida</taxon>
        <taxon>eudicotyledons</taxon>
        <taxon>Gunneridae</taxon>
        <taxon>Pentapetalae</taxon>
        <taxon>rosids</taxon>
        <taxon>fabids</taxon>
        <taxon>Cucurbitales</taxon>
        <taxon>Cucurbitaceae</taxon>
        <taxon>Cucurbiteae</taxon>
        <taxon>Cucurbita</taxon>
    </lineage>
</organism>
<reference evidence="1 2" key="1">
    <citation type="journal article" date="2021" name="Hortic Res">
        <title>The domestication of Cucurbita argyrosperma as revealed by the genome of its wild relative.</title>
        <authorList>
            <person name="Barrera-Redondo J."/>
            <person name="Sanchez-de la Vega G."/>
            <person name="Aguirre-Liguori J.A."/>
            <person name="Castellanos-Morales G."/>
            <person name="Gutierrez-Guerrero Y.T."/>
            <person name="Aguirre-Dugua X."/>
            <person name="Aguirre-Planter E."/>
            <person name="Tenaillon M.I."/>
            <person name="Lira-Saade R."/>
            <person name="Eguiarte L.E."/>
        </authorList>
    </citation>
    <scope>NUCLEOTIDE SEQUENCE [LARGE SCALE GENOMIC DNA]</scope>
    <source>
        <strain evidence="1">JBR-2021</strain>
    </source>
</reference>
<feature type="non-terminal residue" evidence="1">
    <location>
        <position position="1"/>
    </location>
</feature>
<accession>A0AAV6LX03</accession>
<evidence type="ECO:0000313" key="2">
    <source>
        <dbReference type="Proteomes" id="UP000685013"/>
    </source>
</evidence>
<dbReference type="EMBL" id="JAGKQH010000019">
    <property type="protein sequence ID" value="KAG6571680.1"/>
    <property type="molecule type" value="Genomic_DNA"/>
</dbReference>
<sequence length="101" mass="11273">MPDTGTPPPRNMVTMYVEELQNLLQTTMTSQFANTTSTMFVLAGHGGLQQVLQLLNKHHHHACRVVGSLCLALGHGFPLSQVSLAREHLWRVPTYLLYDTC</sequence>
<comment type="caution">
    <text evidence="1">The sequence shown here is derived from an EMBL/GenBank/DDBJ whole genome shotgun (WGS) entry which is preliminary data.</text>
</comment>
<gene>
    <name evidence="1" type="ORF">SDJN03_28408</name>
</gene>